<dbReference type="EMBL" id="SDPO01000003">
    <property type="protein sequence ID" value="RXZ47560.1"/>
    <property type="molecule type" value="Genomic_DNA"/>
</dbReference>
<sequence length="213" mass="21658">MNMRSRRLTAGACAVGLGAIMLVGVAGMAAAEEQYGDGEVDVTVQIADISEPGVLAMTVASTSTTLTENGSTEVERQFTGQLPTVTITDTRSAAEIPAGAGWYVLGTASDFTGDAGQPAIGAGHLGWAPNLIDGGEAGLVSEGDVVDTVMDAEDPDAQLPFGLVDQELLAMAHGSAEILPEGQWTANAALFLRTPATVAAGGYTATLTLSLFE</sequence>
<evidence type="ECO:0008006" key="4">
    <source>
        <dbReference type="Google" id="ProtNLM"/>
    </source>
</evidence>
<protein>
    <recommendedName>
        <fullName evidence="4">WxL domain-containing protein</fullName>
    </recommendedName>
</protein>
<proteinExistence type="predicted"/>
<organism evidence="2 3">
    <name type="scientific">Agromyces fucosus</name>
    <dbReference type="NCBI Taxonomy" id="41985"/>
    <lineage>
        <taxon>Bacteria</taxon>
        <taxon>Bacillati</taxon>
        <taxon>Actinomycetota</taxon>
        <taxon>Actinomycetes</taxon>
        <taxon>Micrococcales</taxon>
        <taxon>Microbacteriaceae</taxon>
        <taxon>Agromyces</taxon>
    </lineage>
</organism>
<evidence type="ECO:0000313" key="3">
    <source>
        <dbReference type="Proteomes" id="UP000292935"/>
    </source>
</evidence>
<comment type="caution">
    <text evidence="2">The sequence shown here is derived from an EMBL/GenBank/DDBJ whole genome shotgun (WGS) entry which is preliminary data.</text>
</comment>
<dbReference type="Proteomes" id="UP000292935">
    <property type="component" value="Unassembled WGS sequence"/>
</dbReference>
<feature type="signal peptide" evidence="1">
    <location>
        <begin position="1"/>
        <end position="31"/>
    </location>
</feature>
<reference evidence="2 3" key="1">
    <citation type="submission" date="2019-01" db="EMBL/GenBank/DDBJ databases">
        <authorList>
            <person name="Li J."/>
        </authorList>
    </citation>
    <scope>NUCLEOTIDE SEQUENCE [LARGE SCALE GENOMIC DNA]</scope>
    <source>
        <strain evidence="2 3">CCUG 35506</strain>
    </source>
</reference>
<evidence type="ECO:0000256" key="1">
    <source>
        <dbReference type="SAM" id="SignalP"/>
    </source>
</evidence>
<evidence type="ECO:0000313" key="2">
    <source>
        <dbReference type="EMBL" id="RXZ47560.1"/>
    </source>
</evidence>
<name>A0A4Q2JN49_9MICO</name>
<feature type="chain" id="PRO_5020834223" description="WxL domain-containing protein" evidence="1">
    <location>
        <begin position="32"/>
        <end position="213"/>
    </location>
</feature>
<dbReference type="AlphaFoldDB" id="A0A4Q2JN49"/>
<keyword evidence="3" id="KW-1185">Reference proteome</keyword>
<gene>
    <name evidence="2" type="ORF">ESP57_13515</name>
</gene>
<accession>A0A4Q2JN49</accession>
<dbReference type="OrthoDB" id="3696279at2"/>
<keyword evidence="1" id="KW-0732">Signal</keyword>